<dbReference type="PANTHER" id="PTHR42879:SF6">
    <property type="entry name" value="NADPH-DEPENDENT REDUCTASE BACG"/>
    <property type="match status" value="1"/>
</dbReference>
<accession>Q11AM7</accession>
<evidence type="ECO:0000313" key="2">
    <source>
        <dbReference type="EMBL" id="ABG65548.1"/>
    </source>
</evidence>
<dbReference type="CDD" id="cd05344">
    <property type="entry name" value="BKR_like_SDR_like"/>
    <property type="match status" value="1"/>
</dbReference>
<dbReference type="SUPFAM" id="SSF51735">
    <property type="entry name" value="NAD(P)-binding Rossmann-fold domains"/>
    <property type="match status" value="1"/>
</dbReference>
<dbReference type="InterPro" id="IPR050259">
    <property type="entry name" value="SDR"/>
</dbReference>
<sequence precursor="true">MDLGLTDKTALVLGGSGGLGSATARRLAAEGAKVAVAGRDRNKVEAIASSIRADGGMAMPIVWDLADLDAIKDRVAEVEAKFSGIDILVNNTGGPPPSSVAGQPRELWLKQFESMVLSVIALTDQVVPGMRERRWGRIITSASSGIIAPIPNLGLSNALRSTLLGWSKTLASEIARDGITVNIVVPGRIETQRIIFLDEQRAKRSGRPVDEVSAESIATIPVGRYGKPEEYADVVAFLASRNASFVNGATFRVDGGMIPSV</sequence>
<proteinExistence type="inferred from homology"/>
<dbReference type="HOGENOM" id="CLU_010194_1_2_5"/>
<gene>
    <name evidence="2" type="ordered locus">Meso_4522</name>
</gene>
<dbReference type="OrthoDB" id="9793325at2"/>
<comment type="similarity">
    <text evidence="1">Belongs to the short-chain dehydrogenases/reductases (SDR) family.</text>
</comment>
<protein>
    <submittedName>
        <fullName evidence="2">Short-chain dehydrogenase/reductase SDR</fullName>
    </submittedName>
</protein>
<dbReference type="AlphaFoldDB" id="Q11AM7"/>
<dbReference type="eggNOG" id="COG1028">
    <property type="taxonomic scope" value="Bacteria"/>
</dbReference>
<dbReference type="PRINTS" id="PR00081">
    <property type="entry name" value="GDHRDH"/>
</dbReference>
<dbReference type="EMBL" id="CP000391">
    <property type="protein sequence ID" value="ABG65548.1"/>
    <property type="molecule type" value="Genomic_DNA"/>
</dbReference>
<keyword evidence="2" id="KW-0614">Plasmid</keyword>
<organism evidence="2">
    <name type="scientific">Chelativorans sp. (strain BNC1)</name>
    <dbReference type="NCBI Taxonomy" id="266779"/>
    <lineage>
        <taxon>Bacteria</taxon>
        <taxon>Pseudomonadati</taxon>
        <taxon>Pseudomonadota</taxon>
        <taxon>Alphaproteobacteria</taxon>
        <taxon>Hyphomicrobiales</taxon>
        <taxon>Phyllobacteriaceae</taxon>
        <taxon>Chelativorans</taxon>
    </lineage>
</organism>
<evidence type="ECO:0000256" key="1">
    <source>
        <dbReference type="ARBA" id="ARBA00006484"/>
    </source>
</evidence>
<dbReference type="KEGG" id="mes:Meso_4522"/>
<geneLocation type="plasmid" evidence="2">
    <name>2</name>
</geneLocation>
<name>Q11AM7_CHESB</name>
<dbReference type="PANTHER" id="PTHR42879">
    <property type="entry name" value="3-OXOACYL-(ACYL-CARRIER-PROTEIN) REDUCTASE"/>
    <property type="match status" value="1"/>
</dbReference>
<reference evidence="2" key="1">
    <citation type="submission" date="2006-06" db="EMBL/GenBank/DDBJ databases">
        <title>Complete sequence of Plasmid 2 of Chelativorans sp. BNC1.</title>
        <authorList>
            <consortium name="US DOE Joint Genome Institute"/>
            <person name="Copeland A."/>
            <person name="Lucas S."/>
            <person name="Lapidus A."/>
            <person name="Barry K."/>
            <person name="Detter J.C."/>
            <person name="Glavina del Rio T."/>
            <person name="Hammon N."/>
            <person name="Israni S."/>
            <person name="Dalin E."/>
            <person name="Tice H."/>
            <person name="Pitluck S."/>
            <person name="Chertkov O."/>
            <person name="Brettin T."/>
            <person name="Bruce D."/>
            <person name="Han C."/>
            <person name="Tapia R."/>
            <person name="Gilna P."/>
            <person name="Schmutz J."/>
            <person name="Larimer F."/>
            <person name="Land M."/>
            <person name="Hauser L."/>
            <person name="Kyrpides N."/>
            <person name="Mikhailova N."/>
            <person name="Richardson P."/>
        </authorList>
    </citation>
    <scope>NUCLEOTIDE SEQUENCE</scope>
    <source>
        <strain evidence="2">BNC1</strain>
        <plasmid evidence="2">2</plasmid>
    </source>
</reference>
<dbReference type="InterPro" id="IPR002347">
    <property type="entry name" value="SDR_fam"/>
</dbReference>
<dbReference type="Pfam" id="PF13561">
    <property type="entry name" value="adh_short_C2"/>
    <property type="match status" value="1"/>
</dbReference>
<dbReference type="FunFam" id="3.40.50.720:FF:000084">
    <property type="entry name" value="Short-chain dehydrogenase reductase"/>
    <property type="match status" value="1"/>
</dbReference>
<dbReference type="InterPro" id="IPR036291">
    <property type="entry name" value="NAD(P)-bd_dom_sf"/>
</dbReference>
<dbReference type="Gene3D" id="3.40.50.720">
    <property type="entry name" value="NAD(P)-binding Rossmann-like Domain"/>
    <property type="match status" value="1"/>
</dbReference>